<dbReference type="AlphaFoldDB" id="A0A172YKB8"/>
<evidence type="ECO:0000313" key="4">
    <source>
        <dbReference type="Proteomes" id="UP000077875"/>
    </source>
</evidence>
<evidence type="ECO:0000259" key="2">
    <source>
        <dbReference type="Pfam" id="PF14403"/>
    </source>
</evidence>
<organism evidence="3 4">
    <name type="scientific">Halotalea alkalilenta</name>
    <dbReference type="NCBI Taxonomy" id="376489"/>
    <lineage>
        <taxon>Bacteria</taxon>
        <taxon>Pseudomonadati</taxon>
        <taxon>Pseudomonadota</taxon>
        <taxon>Gammaproteobacteria</taxon>
        <taxon>Oceanospirillales</taxon>
        <taxon>Halomonadaceae</taxon>
        <taxon>Halotalea</taxon>
    </lineage>
</organism>
<dbReference type="PANTHER" id="PTHR34595:SF2">
    <property type="entry name" value="BLR2978 PROTEIN"/>
    <property type="match status" value="1"/>
</dbReference>
<dbReference type="SUPFAM" id="SSF56059">
    <property type="entry name" value="Glutathione synthetase ATP-binding domain-like"/>
    <property type="match status" value="1"/>
</dbReference>
<dbReference type="Pfam" id="PF14403">
    <property type="entry name" value="CP_ATPgrasp_2"/>
    <property type="match status" value="1"/>
</dbReference>
<dbReference type="Proteomes" id="UP000077875">
    <property type="component" value="Chromosome"/>
</dbReference>
<dbReference type="InterPro" id="IPR051680">
    <property type="entry name" value="ATP-dep_Glu-Cys_Ligase-2"/>
</dbReference>
<sequence>MPSGVLSALLAGYRSAGGFDSLLGDSGELRPHWHALLENFARLGLDGICQRGLEAQRLLHENGVTFNGRALGSAARSWRVDPLPLVIDRHEWPLLEAGLAQRARLLDALLRDLYGEQRTLREGLIPAEALFQQGWWLPPCQYSFDTERAALFSLGVDLVRDREGRWRVIADRVQSQAGSGYALENRIVLARSMPNLYRDAPLRRLAGALADEHRALVSLAPQHREHPNVVLLTAGPGSDGYLEHAYLASYLNLPLVESLDLVVRDQRVWMRTLGGLKPVDVILRRMSDVWCDPLELRADSVIGVAGLAQAARAGNVRLANPIGSCVLEHPVLEPYWQTLCERLLGEPLLLEGPQGWWCGAPDALERTLDELPGLILRSFEPGAAPVHAARLDVHELARLRQRIIAHPDEFVAQRPLAAASGPVFDAEHKRLVPKPLSLRMFCSLDSSTADGSLEEVVYRVMPGGLAWVGEPGHPSVNSEVVKDVWVLADSPQPHVSQLRQASEPLLVTRDGIDLPSRVADSLFWLGRYGERLDNRARLLREGLVRLLEQDQSSVADPSLDGLLEALELEPLEALAQGEQRFGLIRARLMSLFSPDTPDGLTTLARAVHRNSQAVRDHLGDDAWRVLNNVGEEFERCTSASVGRRACERTVPELAAFFGLCNETMPHHYGWRLMDIGRFIERCQNTLALLRLALVETEHTGAAAWEMVLATTDNFTAYRRRYRSELHPSAILDLLLFDEGNPRSVGYMLKRLRRQIDHLPQPSSAPYRSSEQRLVIRAATTLQLADVAALAGLPHSPSAREALSALLDALLDPLGELSEAVSNSHFAHVETPRQLLEMQVQP</sequence>
<evidence type="ECO:0000313" key="3">
    <source>
        <dbReference type="EMBL" id="ANF59698.1"/>
    </source>
</evidence>
<dbReference type="Gene3D" id="3.30.1490.270">
    <property type="match status" value="1"/>
</dbReference>
<feature type="domain" description="DUF403" evidence="1">
    <location>
        <begin position="514"/>
        <end position="825"/>
    </location>
</feature>
<feature type="domain" description="Circularly permuted ATP-grasp type 2" evidence="2">
    <location>
        <begin position="84"/>
        <end position="468"/>
    </location>
</feature>
<accession>A0A172YKB8</accession>
<evidence type="ECO:0000259" key="1">
    <source>
        <dbReference type="Pfam" id="PF04168"/>
    </source>
</evidence>
<dbReference type="Gene3D" id="3.40.50.11290">
    <property type="match status" value="1"/>
</dbReference>
<keyword evidence="4" id="KW-1185">Reference proteome</keyword>
<name>A0A172YKB8_9GAMM</name>
<dbReference type="Pfam" id="PF04168">
    <property type="entry name" value="Alpha-E"/>
    <property type="match status" value="1"/>
</dbReference>
<dbReference type="KEGG" id="haa:A5892_14930"/>
<dbReference type="PANTHER" id="PTHR34595">
    <property type="entry name" value="BLR5612 PROTEIN"/>
    <property type="match status" value="1"/>
</dbReference>
<dbReference type="InterPro" id="IPR007296">
    <property type="entry name" value="DUF403"/>
</dbReference>
<reference evidence="3 4" key="1">
    <citation type="submission" date="2016-04" db="EMBL/GenBank/DDBJ databases">
        <title>Complete Genome Sequence of Halotalea alkalilenta IHB B 13600.</title>
        <authorList>
            <person name="Swarnkar M.K."/>
            <person name="Sharma A."/>
            <person name="Kaushal K."/>
            <person name="Soni R."/>
            <person name="Rana S."/>
            <person name="Singh A.K."/>
            <person name="Gulati A."/>
        </authorList>
    </citation>
    <scope>NUCLEOTIDE SEQUENCE [LARGE SCALE GENOMIC DNA]</scope>
    <source>
        <strain evidence="3 4">IHB B 13600</strain>
    </source>
</reference>
<proteinExistence type="predicted"/>
<dbReference type="InterPro" id="IPR025841">
    <property type="entry name" value="CP_ATPgrasp_2"/>
</dbReference>
<dbReference type="EMBL" id="CP015243">
    <property type="protein sequence ID" value="ANF59698.1"/>
    <property type="molecule type" value="Genomic_DNA"/>
</dbReference>
<gene>
    <name evidence="3" type="ORF">A5892_14930</name>
</gene>
<protein>
    <submittedName>
        <fullName evidence="3">Uncharacterized protein</fullName>
    </submittedName>
</protein>
<dbReference type="STRING" id="376489.A5892_14930"/>